<feature type="domain" description="Cyclin-like" evidence="3">
    <location>
        <begin position="80"/>
        <end position="164"/>
    </location>
</feature>
<evidence type="ECO:0000256" key="1">
    <source>
        <dbReference type="RuleBase" id="RU000383"/>
    </source>
</evidence>
<protein>
    <submittedName>
        <fullName evidence="4">Cyclin family protein</fullName>
    </submittedName>
</protein>
<keyword evidence="5" id="KW-1185">Reference proteome</keyword>
<dbReference type="InterPro" id="IPR039361">
    <property type="entry name" value="Cyclin"/>
</dbReference>
<feature type="region of interest" description="Disordered" evidence="2">
    <location>
        <begin position="311"/>
        <end position="343"/>
    </location>
</feature>
<dbReference type="PANTHER" id="PTHR10177">
    <property type="entry name" value="CYCLINS"/>
    <property type="match status" value="1"/>
</dbReference>
<dbReference type="InterPro" id="IPR013763">
    <property type="entry name" value="Cyclin-like_dom"/>
</dbReference>
<dbReference type="FunFam" id="1.10.472.10:FF:000093">
    <property type="entry name" value="Predicted protein"/>
    <property type="match status" value="1"/>
</dbReference>
<dbReference type="SMART" id="SM00385">
    <property type="entry name" value="CYCLIN"/>
    <property type="match status" value="1"/>
</dbReference>
<dbReference type="Proteomes" id="UP001224775">
    <property type="component" value="Unassembled WGS sequence"/>
</dbReference>
<dbReference type="EMBL" id="JATAAI010000007">
    <property type="protein sequence ID" value="KAK1744453.1"/>
    <property type="molecule type" value="Genomic_DNA"/>
</dbReference>
<dbReference type="InterPro" id="IPR006671">
    <property type="entry name" value="Cyclin_N"/>
</dbReference>
<organism evidence="4 5">
    <name type="scientific">Skeletonema marinoi</name>
    <dbReference type="NCBI Taxonomy" id="267567"/>
    <lineage>
        <taxon>Eukaryota</taxon>
        <taxon>Sar</taxon>
        <taxon>Stramenopiles</taxon>
        <taxon>Ochrophyta</taxon>
        <taxon>Bacillariophyta</taxon>
        <taxon>Coscinodiscophyceae</taxon>
        <taxon>Thalassiosirophycidae</taxon>
        <taxon>Thalassiosirales</taxon>
        <taxon>Skeletonemataceae</taxon>
        <taxon>Skeletonema</taxon>
        <taxon>Skeletonema marinoi-dohrnii complex</taxon>
    </lineage>
</organism>
<evidence type="ECO:0000259" key="3">
    <source>
        <dbReference type="SMART" id="SM00385"/>
    </source>
</evidence>
<dbReference type="AlphaFoldDB" id="A0AAD8YEN7"/>
<dbReference type="Gene3D" id="1.10.472.10">
    <property type="entry name" value="Cyclin-like"/>
    <property type="match status" value="1"/>
</dbReference>
<evidence type="ECO:0000313" key="4">
    <source>
        <dbReference type="EMBL" id="KAK1744453.1"/>
    </source>
</evidence>
<dbReference type="InterPro" id="IPR036915">
    <property type="entry name" value="Cyclin-like_sf"/>
</dbReference>
<reference evidence="4" key="1">
    <citation type="submission" date="2023-06" db="EMBL/GenBank/DDBJ databases">
        <title>Survivors Of The Sea: Transcriptome response of Skeletonema marinoi to long-term dormancy.</title>
        <authorList>
            <person name="Pinder M.I.M."/>
            <person name="Kourtchenko O."/>
            <person name="Robertson E.K."/>
            <person name="Larsson T."/>
            <person name="Maumus F."/>
            <person name="Osuna-Cruz C.M."/>
            <person name="Vancaester E."/>
            <person name="Stenow R."/>
            <person name="Vandepoele K."/>
            <person name="Ploug H."/>
            <person name="Bruchert V."/>
            <person name="Godhe A."/>
            <person name="Topel M."/>
        </authorList>
    </citation>
    <scope>NUCLEOTIDE SEQUENCE</scope>
    <source>
        <strain evidence="4">R05AC</strain>
    </source>
</reference>
<evidence type="ECO:0000256" key="2">
    <source>
        <dbReference type="SAM" id="MobiDB-lite"/>
    </source>
</evidence>
<evidence type="ECO:0000313" key="5">
    <source>
        <dbReference type="Proteomes" id="UP001224775"/>
    </source>
</evidence>
<name>A0AAD8YEN7_9STRA</name>
<comment type="caution">
    <text evidence="4">The sequence shown here is derived from an EMBL/GenBank/DDBJ whole genome shotgun (WGS) entry which is preliminary data.</text>
</comment>
<keyword evidence="1" id="KW-0195">Cyclin</keyword>
<comment type="similarity">
    <text evidence="1">Belongs to the cyclin family.</text>
</comment>
<sequence length="343" mass="39698">MTIPPQTTLTTECVVVEDLCERLKGMRRKEISTHYRIPDYLAPEWQALLVEEAARDDSELPNPDEEITQINEQWRVKICDWCYQVVDHFDYNREVVTVAMSYLDRYIAKRTVNRRIFQLVAMTALYLATKLFERNSLHLPSLVGISRGYFLAEHIVAMEDSMLQALSWHVHPSTPRAFCWEMMRLVSPELTPRIRHDIGNLAIFLTELSVCDYYFVTRKFFSCTSNDHLSCHLFYHCLTLTFNETGKNSSIAIASIMNAIELMGPKKIEPKYKVHFLHNIVRIGLDIADDDEIIECYERLREMYIEGGYTPTSEDDVDVDVQPPDTANTNKRKRDGGDTIVSA</sequence>
<gene>
    <name evidence="4" type="ORF">QTG54_004986</name>
</gene>
<dbReference type="SUPFAM" id="SSF47954">
    <property type="entry name" value="Cyclin-like"/>
    <property type="match status" value="1"/>
</dbReference>
<proteinExistence type="inferred from homology"/>
<accession>A0AAD8YEN7</accession>
<dbReference type="Pfam" id="PF00134">
    <property type="entry name" value="Cyclin_N"/>
    <property type="match status" value="1"/>
</dbReference>